<dbReference type="CDD" id="cd13666">
    <property type="entry name" value="PBP2_TRAP_DctP_like_1"/>
    <property type="match status" value="1"/>
</dbReference>
<dbReference type="SUPFAM" id="SSF53850">
    <property type="entry name" value="Periplasmic binding protein-like II"/>
    <property type="match status" value="1"/>
</dbReference>
<dbReference type="PANTHER" id="PTHR33376:SF15">
    <property type="entry name" value="BLL6794 PROTEIN"/>
    <property type="match status" value="1"/>
</dbReference>
<dbReference type="RefSeq" id="WP_345933105.1">
    <property type="nucleotide sequence ID" value="NZ_JBBKTV010000004.1"/>
</dbReference>
<sequence>MRTAIHFDMPIRVRGGTATTAHHLGGKKMKRFMTGIVAALTVGLGATSGWAEEYPAMTLNMAHFLPETYAGVEWERWWADQVAERSGGAITIEIFWGGTLGGATEILELVGSGAVPLGVTAQGYFMSDLPVAGTAGNLMMRTHADPAAALDTWRQFQQDPQVQKELKDAGVIELTAQAPNPYKLTCAKPVRTLEDIKGLRIRVPGAYMPEWWASLGAVPVNVPLAEQYEAIQKGTVDCAYSPHDQIFSTKLDEVAKYAIDLSTGSHVTWNIFMNRDAYEALPETVKTLFQTVSDDMMARMVAAYDKLARDTVEVTMPAKGVELVHFDDVDKVDAAALDTIDLWVQRLGEQGLGDAAERLAPILREKRESFDD</sequence>
<reference evidence="2 3" key="1">
    <citation type="submission" date="2024-03" db="EMBL/GenBank/DDBJ databases">
        <title>High-quality draft genome sequencing of Tistrella sp. BH-R2-4.</title>
        <authorList>
            <person name="Dong C."/>
        </authorList>
    </citation>
    <scope>NUCLEOTIDE SEQUENCE [LARGE SCALE GENOMIC DNA]</scope>
    <source>
        <strain evidence="2 3">BH-R2-4</strain>
    </source>
</reference>
<name>A0ABU9YL59_9PROT</name>
<dbReference type="PANTHER" id="PTHR33376">
    <property type="match status" value="1"/>
</dbReference>
<comment type="caution">
    <text evidence="2">The sequence shown here is derived from an EMBL/GenBank/DDBJ whole genome shotgun (WGS) entry which is preliminary data.</text>
</comment>
<gene>
    <name evidence="2" type="ORF">WG926_14610</name>
</gene>
<dbReference type="InterPro" id="IPR018389">
    <property type="entry name" value="DctP_fam"/>
</dbReference>
<keyword evidence="1" id="KW-0732">Signal</keyword>
<evidence type="ECO:0000313" key="2">
    <source>
        <dbReference type="EMBL" id="MEN2989545.1"/>
    </source>
</evidence>
<organism evidence="2 3">
    <name type="scientific">Tistrella arctica</name>
    <dbReference type="NCBI Taxonomy" id="3133430"/>
    <lineage>
        <taxon>Bacteria</taxon>
        <taxon>Pseudomonadati</taxon>
        <taxon>Pseudomonadota</taxon>
        <taxon>Alphaproteobacteria</taxon>
        <taxon>Geminicoccales</taxon>
        <taxon>Geminicoccaceae</taxon>
        <taxon>Tistrella</taxon>
    </lineage>
</organism>
<dbReference type="EMBL" id="JBBKTW010000005">
    <property type="protein sequence ID" value="MEN2989545.1"/>
    <property type="molecule type" value="Genomic_DNA"/>
</dbReference>
<dbReference type="Proteomes" id="UP001413721">
    <property type="component" value="Unassembled WGS sequence"/>
</dbReference>
<evidence type="ECO:0000256" key="1">
    <source>
        <dbReference type="ARBA" id="ARBA00022729"/>
    </source>
</evidence>
<accession>A0ABU9YL59</accession>
<dbReference type="NCBIfam" id="NF037995">
    <property type="entry name" value="TRAP_S1"/>
    <property type="match status" value="1"/>
</dbReference>
<dbReference type="Pfam" id="PF03480">
    <property type="entry name" value="DctP"/>
    <property type="match status" value="1"/>
</dbReference>
<dbReference type="InterPro" id="IPR038404">
    <property type="entry name" value="TRAP_DctP_sf"/>
</dbReference>
<proteinExistence type="predicted"/>
<protein>
    <submittedName>
        <fullName evidence="2">C4-dicarboxylate TRAP transporter substrate-binding protein</fullName>
    </submittedName>
</protein>
<dbReference type="Gene3D" id="3.40.190.170">
    <property type="entry name" value="Bacterial extracellular solute-binding protein, family 7"/>
    <property type="match status" value="1"/>
</dbReference>
<evidence type="ECO:0000313" key="3">
    <source>
        <dbReference type="Proteomes" id="UP001413721"/>
    </source>
</evidence>
<keyword evidence="3" id="KW-1185">Reference proteome</keyword>